<name>A0ABT8KPA4_9BACT</name>
<evidence type="ECO:0000313" key="2">
    <source>
        <dbReference type="EMBL" id="MDN5202541.1"/>
    </source>
</evidence>
<sequence length="298" mass="33476">MMSRRIIPLATILFLIWHCGQAQLYKCKNFTEEHSFTAEVEGPAVDANGYLYAVSFHHKTTIGKITPAGEGSIFLEMPEGSTANGIRFNRDGTMFVADYTGHNILRIRDGKVSVFVHEPTMNQPNDLAITDDGTLFASDPDWKNETGKLWKISTDGKVKLLEDNMGTTNGVEVSPDQKYLYVNESKQKNIWIYDLDKKGNVSNKRLFYKIKENGETDGMRTDIRGNLYVALYDMGKVLIISPQGNLLRTVKTNGKRPTNLAFGGDDGRTVYVTIADKGNINVFRTEHPGRSWKLRQGN</sequence>
<reference evidence="2" key="1">
    <citation type="submission" date="2023-06" db="EMBL/GenBank/DDBJ databases">
        <title>Genomic of Parafulvivirga corallium.</title>
        <authorList>
            <person name="Wang G."/>
        </authorList>
    </citation>
    <scope>NUCLEOTIDE SEQUENCE</scope>
    <source>
        <strain evidence="2">BMA10</strain>
    </source>
</reference>
<dbReference type="SUPFAM" id="SSF63829">
    <property type="entry name" value="Calcium-dependent phosphotriesterase"/>
    <property type="match status" value="1"/>
</dbReference>
<dbReference type="InterPro" id="IPR013658">
    <property type="entry name" value="SGL"/>
</dbReference>
<organism evidence="2 3">
    <name type="scientific">Splendidivirga corallicola</name>
    <dbReference type="NCBI Taxonomy" id="3051826"/>
    <lineage>
        <taxon>Bacteria</taxon>
        <taxon>Pseudomonadati</taxon>
        <taxon>Bacteroidota</taxon>
        <taxon>Cytophagia</taxon>
        <taxon>Cytophagales</taxon>
        <taxon>Splendidivirgaceae</taxon>
        <taxon>Splendidivirga</taxon>
    </lineage>
</organism>
<dbReference type="EMBL" id="JAUJEA010000004">
    <property type="protein sequence ID" value="MDN5202541.1"/>
    <property type="molecule type" value="Genomic_DNA"/>
</dbReference>
<evidence type="ECO:0000313" key="3">
    <source>
        <dbReference type="Proteomes" id="UP001172082"/>
    </source>
</evidence>
<keyword evidence="3" id="KW-1185">Reference proteome</keyword>
<evidence type="ECO:0000259" key="1">
    <source>
        <dbReference type="Pfam" id="PF08450"/>
    </source>
</evidence>
<dbReference type="RefSeq" id="WP_346752565.1">
    <property type="nucleotide sequence ID" value="NZ_JAUJEA010000004.1"/>
</dbReference>
<accession>A0ABT8KPA4</accession>
<dbReference type="InterPro" id="IPR011042">
    <property type="entry name" value="6-blade_b-propeller_TolB-like"/>
</dbReference>
<dbReference type="Gene3D" id="2.120.10.30">
    <property type="entry name" value="TolB, C-terminal domain"/>
    <property type="match status" value="1"/>
</dbReference>
<proteinExistence type="predicted"/>
<comment type="caution">
    <text evidence="2">The sequence shown here is derived from an EMBL/GenBank/DDBJ whole genome shotgun (WGS) entry which is preliminary data.</text>
</comment>
<gene>
    <name evidence="2" type="ORF">QQ008_14230</name>
</gene>
<dbReference type="Pfam" id="PF08450">
    <property type="entry name" value="SGL"/>
    <property type="match status" value="1"/>
</dbReference>
<dbReference type="PANTHER" id="PTHR47572:SF5">
    <property type="entry name" value="BLR2277 PROTEIN"/>
    <property type="match status" value="1"/>
</dbReference>
<protein>
    <submittedName>
        <fullName evidence="2">SMP-30/gluconolactonase/LRE family protein</fullName>
    </submittedName>
</protein>
<feature type="domain" description="SMP-30/Gluconolactonase/LRE-like region" evidence="1">
    <location>
        <begin position="41"/>
        <end position="275"/>
    </location>
</feature>
<dbReference type="InterPro" id="IPR051262">
    <property type="entry name" value="SMP-30/CGR1_Lactonase"/>
</dbReference>
<dbReference type="PANTHER" id="PTHR47572">
    <property type="entry name" value="LIPOPROTEIN-RELATED"/>
    <property type="match status" value="1"/>
</dbReference>
<dbReference type="Proteomes" id="UP001172082">
    <property type="component" value="Unassembled WGS sequence"/>
</dbReference>